<dbReference type="InterPro" id="IPR011006">
    <property type="entry name" value="CheY-like_superfamily"/>
</dbReference>
<evidence type="ECO:0000313" key="5">
    <source>
        <dbReference type="EMBL" id="OGM94627.1"/>
    </source>
</evidence>
<sequence length="132" mass="15042">MNKKELADIRILVTEDEESMLSALADKIRYTGFAEALTARNGEEGLKIALQEHPDLLLVDILMPKMDGITMIKRIREDAWGKSAKIILLTNFDTTDEMLKDVALIEPSYYLLKSNWSIDDVMTKIKEVLELL</sequence>
<evidence type="ECO:0000256" key="1">
    <source>
        <dbReference type="ARBA" id="ARBA00022553"/>
    </source>
</evidence>
<dbReference type="GO" id="GO:0000160">
    <property type="term" value="P:phosphorelay signal transduction system"/>
    <property type="evidence" value="ECO:0007669"/>
    <property type="project" value="UniProtKB-KW"/>
</dbReference>
<evidence type="ECO:0000259" key="4">
    <source>
        <dbReference type="PROSITE" id="PS50110"/>
    </source>
</evidence>
<evidence type="ECO:0000313" key="6">
    <source>
        <dbReference type="Proteomes" id="UP000179057"/>
    </source>
</evidence>
<dbReference type="SUPFAM" id="SSF52172">
    <property type="entry name" value="CheY-like"/>
    <property type="match status" value="1"/>
</dbReference>
<dbReference type="AlphaFoldDB" id="A0A1F8E1N6"/>
<reference evidence="5 6" key="1">
    <citation type="journal article" date="2016" name="Nat. Commun.">
        <title>Thousands of microbial genomes shed light on interconnected biogeochemical processes in an aquifer system.</title>
        <authorList>
            <person name="Anantharaman K."/>
            <person name="Brown C.T."/>
            <person name="Hug L.A."/>
            <person name="Sharon I."/>
            <person name="Castelle C.J."/>
            <person name="Probst A.J."/>
            <person name="Thomas B.C."/>
            <person name="Singh A."/>
            <person name="Wilkins M.J."/>
            <person name="Karaoz U."/>
            <person name="Brodie E.L."/>
            <person name="Williams K.H."/>
            <person name="Hubbard S.S."/>
            <person name="Banfield J.F."/>
        </authorList>
    </citation>
    <scope>NUCLEOTIDE SEQUENCE [LARGE SCALE GENOMIC DNA]</scope>
</reference>
<dbReference type="InterPro" id="IPR050595">
    <property type="entry name" value="Bact_response_regulator"/>
</dbReference>
<feature type="modified residue" description="4-aspartylphosphate" evidence="3">
    <location>
        <position position="60"/>
    </location>
</feature>
<dbReference type="PANTHER" id="PTHR44591">
    <property type="entry name" value="STRESS RESPONSE REGULATOR PROTEIN 1"/>
    <property type="match status" value="1"/>
</dbReference>
<dbReference type="SMART" id="SM00448">
    <property type="entry name" value="REC"/>
    <property type="match status" value="1"/>
</dbReference>
<dbReference type="InterPro" id="IPR001789">
    <property type="entry name" value="Sig_transdc_resp-reg_receiver"/>
</dbReference>
<feature type="domain" description="Response regulatory" evidence="4">
    <location>
        <begin position="10"/>
        <end position="132"/>
    </location>
</feature>
<organism evidence="5 6">
    <name type="scientific">Candidatus Wolfebacteria bacterium RIFOXYD1_FULL_48_65</name>
    <dbReference type="NCBI Taxonomy" id="1802561"/>
    <lineage>
        <taxon>Bacteria</taxon>
        <taxon>Candidatus Wolfeibacteriota</taxon>
    </lineage>
</organism>
<keyword evidence="2" id="KW-0902">Two-component regulatory system</keyword>
<dbReference type="EMBL" id="MGIV01000012">
    <property type="protein sequence ID" value="OGM94627.1"/>
    <property type="molecule type" value="Genomic_DNA"/>
</dbReference>
<dbReference type="Gene3D" id="3.40.50.2300">
    <property type="match status" value="1"/>
</dbReference>
<protein>
    <recommendedName>
        <fullName evidence="4">Response regulatory domain-containing protein</fullName>
    </recommendedName>
</protein>
<dbReference type="Pfam" id="PF00072">
    <property type="entry name" value="Response_reg"/>
    <property type="match status" value="1"/>
</dbReference>
<proteinExistence type="predicted"/>
<accession>A0A1F8E1N6</accession>
<dbReference type="Proteomes" id="UP000179057">
    <property type="component" value="Unassembled WGS sequence"/>
</dbReference>
<comment type="caution">
    <text evidence="5">The sequence shown here is derived from an EMBL/GenBank/DDBJ whole genome shotgun (WGS) entry which is preliminary data.</text>
</comment>
<dbReference type="PROSITE" id="PS50110">
    <property type="entry name" value="RESPONSE_REGULATORY"/>
    <property type="match status" value="1"/>
</dbReference>
<evidence type="ECO:0000256" key="3">
    <source>
        <dbReference type="PROSITE-ProRule" id="PRU00169"/>
    </source>
</evidence>
<gene>
    <name evidence="5" type="ORF">A2610_01455</name>
</gene>
<keyword evidence="1 3" id="KW-0597">Phosphoprotein</keyword>
<dbReference type="PANTHER" id="PTHR44591:SF14">
    <property type="entry name" value="PROTEIN PILG"/>
    <property type="match status" value="1"/>
</dbReference>
<name>A0A1F8E1N6_9BACT</name>
<evidence type="ECO:0000256" key="2">
    <source>
        <dbReference type="ARBA" id="ARBA00023012"/>
    </source>
</evidence>